<evidence type="ECO:0000313" key="1">
    <source>
        <dbReference type="EMBL" id="CAB5194585.1"/>
    </source>
</evidence>
<dbReference type="InterPro" id="IPR036614">
    <property type="entry name" value="RusA-like_sf"/>
</dbReference>
<dbReference type="GO" id="GO:0006310">
    <property type="term" value="P:DNA recombination"/>
    <property type="evidence" value="ECO:0007669"/>
    <property type="project" value="InterPro"/>
</dbReference>
<dbReference type="SUPFAM" id="SSF103084">
    <property type="entry name" value="Holliday junction resolvase RusA"/>
    <property type="match status" value="1"/>
</dbReference>
<gene>
    <name evidence="1" type="ORF">UFOVP173_8</name>
</gene>
<dbReference type="GO" id="GO:0006281">
    <property type="term" value="P:DNA repair"/>
    <property type="evidence" value="ECO:0007669"/>
    <property type="project" value="InterPro"/>
</dbReference>
<reference evidence="1" key="1">
    <citation type="submission" date="2020-05" db="EMBL/GenBank/DDBJ databases">
        <authorList>
            <person name="Chiriac C."/>
            <person name="Salcher M."/>
            <person name="Ghai R."/>
            <person name="Kavagutti S V."/>
        </authorList>
    </citation>
    <scope>NUCLEOTIDE SEQUENCE</scope>
</reference>
<name>A0A6J7WE88_9CAUD</name>
<accession>A0A6J7WE88</accession>
<organism evidence="1">
    <name type="scientific">uncultured Caudovirales phage</name>
    <dbReference type="NCBI Taxonomy" id="2100421"/>
    <lineage>
        <taxon>Viruses</taxon>
        <taxon>Duplodnaviria</taxon>
        <taxon>Heunggongvirae</taxon>
        <taxon>Uroviricota</taxon>
        <taxon>Caudoviricetes</taxon>
        <taxon>Peduoviridae</taxon>
        <taxon>Maltschvirus</taxon>
        <taxon>Maltschvirus maltsch</taxon>
    </lineage>
</organism>
<dbReference type="GO" id="GO:0000287">
    <property type="term" value="F:magnesium ion binding"/>
    <property type="evidence" value="ECO:0007669"/>
    <property type="project" value="InterPro"/>
</dbReference>
<dbReference type="EMBL" id="LR798217">
    <property type="protein sequence ID" value="CAB5194585.1"/>
    <property type="molecule type" value="Genomic_DNA"/>
</dbReference>
<proteinExistence type="predicted"/>
<protein>
    <submittedName>
        <fullName evidence="1">Uncharacterized protein</fullName>
    </submittedName>
</protein>
<sequence length="115" mass="12649">MIEVEMDMKIVSVANMRLHWAAKARLTKSQREKTRMALFAAGGSFGVEVLPVTVVLTRIAPRKLDGDNLQSGFKAVRDGVADWLGVDDGSSLIDWQYAQRSGGPKVYKVEIEVIG</sequence>